<dbReference type="Proteomes" id="UP000285478">
    <property type="component" value="Chromosome"/>
</dbReference>
<reference evidence="14 15" key="1">
    <citation type="journal article" date="2018" name="Environ. Microbiol.">
        <title>Genomes of ubiquitous marine and hypersaline Hydrogenovibrio, Thiomicrorhabdus and Thiomicrospira spp. encode a diversity of mechanisms to sustain chemolithoautotrophy in heterogeneous environments.</title>
        <authorList>
            <person name="Scott K.M."/>
            <person name="Williams J."/>
            <person name="Porter C.M.B."/>
            <person name="Russel S."/>
            <person name="Harmer T.L."/>
            <person name="Paul J.H."/>
            <person name="Antonen K.M."/>
            <person name="Bridges M.K."/>
            <person name="Camper G.J."/>
            <person name="Campla C.K."/>
            <person name="Casella L.G."/>
            <person name="Chase E."/>
            <person name="Conrad J.W."/>
            <person name="Cruz M.C."/>
            <person name="Dunlap D.S."/>
            <person name="Duran L."/>
            <person name="Fahsbender E.M."/>
            <person name="Goldsmith D.B."/>
            <person name="Keeley R.F."/>
            <person name="Kondoff M.R."/>
            <person name="Kussy B.I."/>
            <person name="Lane M.K."/>
            <person name="Lawler S."/>
            <person name="Leigh B.A."/>
            <person name="Lewis C."/>
            <person name="Lostal L.M."/>
            <person name="Marking D."/>
            <person name="Mancera P.A."/>
            <person name="McClenthan E.C."/>
            <person name="McIntyre E.A."/>
            <person name="Mine J.A."/>
            <person name="Modi S."/>
            <person name="Moore B.D."/>
            <person name="Morgan W.A."/>
            <person name="Nelson K.M."/>
            <person name="Nguyen K.N."/>
            <person name="Ogburn N."/>
            <person name="Parrino D.G."/>
            <person name="Pedapudi A.D."/>
            <person name="Pelham R.P."/>
            <person name="Preece A.M."/>
            <person name="Rampersad E.A."/>
            <person name="Richardson J.C."/>
            <person name="Rodgers C.M."/>
            <person name="Schaffer B.L."/>
            <person name="Sheridan N.E."/>
            <person name="Solone M.R."/>
            <person name="Staley Z.R."/>
            <person name="Tabuchi M."/>
            <person name="Waide R.J."/>
            <person name="Wanjugi P.W."/>
            <person name="Young S."/>
            <person name="Clum A."/>
            <person name="Daum C."/>
            <person name="Huntemann M."/>
            <person name="Ivanova N."/>
            <person name="Kyrpides N."/>
            <person name="Mikhailova N."/>
            <person name="Palaniappan K."/>
            <person name="Pillay M."/>
            <person name="Reddy T.B.K."/>
            <person name="Shapiro N."/>
            <person name="Stamatis D."/>
            <person name="Varghese N."/>
            <person name="Woyke T."/>
            <person name="Boden R."/>
            <person name="Freyermuth S.K."/>
            <person name="Kerfeld C.A."/>
        </authorList>
    </citation>
    <scope>NUCLEOTIDE SEQUENCE [LARGE SCALE GENOMIC DNA]</scope>
    <source>
        <strain evidence="14 15">JR-2</strain>
    </source>
</reference>
<name>A0A410H4A3_9GAMM</name>
<evidence type="ECO:0000256" key="3">
    <source>
        <dbReference type="ARBA" id="ARBA00013253"/>
    </source>
</evidence>
<keyword evidence="7 14" id="KW-0418">Kinase</keyword>
<dbReference type="GO" id="GO:0046654">
    <property type="term" value="P:tetrahydrofolate biosynthetic process"/>
    <property type="evidence" value="ECO:0007669"/>
    <property type="project" value="UniProtKB-UniPathway"/>
</dbReference>
<evidence type="ECO:0000256" key="12">
    <source>
        <dbReference type="ARBA" id="ARBA00033413"/>
    </source>
</evidence>
<evidence type="ECO:0000256" key="8">
    <source>
        <dbReference type="ARBA" id="ARBA00022840"/>
    </source>
</evidence>
<feature type="domain" description="7,8-dihydro-6-hydroxymethylpterin-pyrophosphokinase" evidence="13">
    <location>
        <begin position="96"/>
        <end position="107"/>
    </location>
</feature>
<dbReference type="PANTHER" id="PTHR43071:SF1">
    <property type="entry name" value="2-AMINO-4-HYDROXY-6-HYDROXYMETHYLDIHYDROPTERIDINE PYROPHOSPHOKINASE"/>
    <property type="match status" value="1"/>
</dbReference>
<dbReference type="RefSeq" id="WP_128385064.1">
    <property type="nucleotide sequence ID" value="NZ_CP035033.1"/>
</dbReference>
<dbReference type="GO" id="GO:0005524">
    <property type="term" value="F:ATP binding"/>
    <property type="evidence" value="ECO:0007669"/>
    <property type="project" value="UniProtKB-KW"/>
</dbReference>
<evidence type="ECO:0000313" key="14">
    <source>
        <dbReference type="EMBL" id="QAB15650.1"/>
    </source>
</evidence>
<dbReference type="GO" id="GO:0003848">
    <property type="term" value="F:2-amino-4-hydroxy-6-hydroxymethyldihydropteridine diphosphokinase activity"/>
    <property type="evidence" value="ECO:0007669"/>
    <property type="project" value="UniProtKB-EC"/>
</dbReference>
<evidence type="ECO:0000256" key="4">
    <source>
        <dbReference type="ARBA" id="ARBA00016218"/>
    </source>
</evidence>
<evidence type="ECO:0000256" key="9">
    <source>
        <dbReference type="ARBA" id="ARBA00022909"/>
    </source>
</evidence>
<evidence type="ECO:0000256" key="1">
    <source>
        <dbReference type="ARBA" id="ARBA00005051"/>
    </source>
</evidence>
<proteinExistence type="inferred from homology"/>
<evidence type="ECO:0000256" key="10">
    <source>
        <dbReference type="ARBA" id="ARBA00029409"/>
    </source>
</evidence>
<organism evidence="14 15">
    <name type="scientific">Hydrogenovibrio thermophilus</name>
    <dbReference type="NCBI Taxonomy" id="265883"/>
    <lineage>
        <taxon>Bacteria</taxon>
        <taxon>Pseudomonadati</taxon>
        <taxon>Pseudomonadota</taxon>
        <taxon>Gammaproteobacteria</taxon>
        <taxon>Thiotrichales</taxon>
        <taxon>Piscirickettsiaceae</taxon>
        <taxon>Hydrogenovibrio</taxon>
    </lineage>
</organism>
<dbReference type="KEGG" id="htr:EPV75_08210"/>
<dbReference type="PROSITE" id="PS00794">
    <property type="entry name" value="HPPK"/>
    <property type="match status" value="1"/>
</dbReference>
<comment type="function">
    <text evidence="10">Catalyzes the transfer of pyrophosphate from adenosine triphosphate (ATP) to 6-hydroxymethyl-7,8-dihydropterin, an enzymatic step in folate biosynthesis pathway.</text>
</comment>
<dbReference type="NCBIfam" id="TIGR01498">
    <property type="entry name" value="folK"/>
    <property type="match status" value="1"/>
</dbReference>
<evidence type="ECO:0000256" key="6">
    <source>
        <dbReference type="ARBA" id="ARBA00022741"/>
    </source>
</evidence>
<keyword evidence="8" id="KW-0067">ATP-binding</keyword>
<dbReference type="UniPathway" id="UPA00077">
    <property type="reaction ID" value="UER00155"/>
</dbReference>
<dbReference type="InterPro" id="IPR035907">
    <property type="entry name" value="Hppk_sf"/>
</dbReference>
<dbReference type="EMBL" id="CP035033">
    <property type="protein sequence ID" value="QAB15650.1"/>
    <property type="molecule type" value="Genomic_DNA"/>
</dbReference>
<protein>
    <recommendedName>
        <fullName evidence="4">2-amino-4-hydroxy-6-hydroxymethyldihydropteridine pyrophosphokinase</fullName>
        <ecNumber evidence="3">2.7.6.3</ecNumber>
    </recommendedName>
    <alternativeName>
        <fullName evidence="11">6-hydroxymethyl-7,8-dihydropterin pyrophosphokinase</fullName>
    </alternativeName>
    <alternativeName>
        <fullName evidence="12">7,8-dihydro-6-hydroxymethylpterin-pyrophosphokinase</fullName>
    </alternativeName>
</protein>
<evidence type="ECO:0000256" key="2">
    <source>
        <dbReference type="ARBA" id="ARBA00005810"/>
    </source>
</evidence>
<keyword evidence="6" id="KW-0547">Nucleotide-binding</keyword>
<evidence type="ECO:0000256" key="11">
    <source>
        <dbReference type="ARBA" id="ARBA00029766"/>
    </source>
</evidence>
<keyword evidence="9" id="KW-0289">Folate biosynthesis</keyword>
<keyword evidence="5 14" id="KW-0808">Transferase</keyword>
<evidence type="ECO:0000313" key="15">
    <source>
        <dbReference type="Proteomes" id="UP000285478"/>
    </source>
</evidence>
<dbReference type="AlphaFoldDB" id="A0A410H4A3"/>
<evidence type="ECO:0000259" key="13">
    <source>
        <dbReference type="PROSITE" id="PS00794"/>
    </source>
</evidence>
<sequence length="166" mass="18811">MTTTITARETDVFIGIGSNLENPKQQVLTAIERLKKLPETHWQGVSQLYGSRPQGPQDQPDFVNAVAWVRTRLSPLALLDALQDIERTQGKVKKRHWGERLIDLDVLLYGETVIDGPRLQVPHPFMTERDFVLLPLLDLKPDGCMPDGRSFQELADRVSDVFVKPI</sequence>
<dbReference type="Gene3D" id="3.30.70.560">
    <property type="entry name" value="7,8-Dihydro-6-hydroxymethylpterin-pyrophosphokinase HPPK"/>
    <property type="match status" value="1"/>
</dbReference>
<accession>A0A410H4A3</accession>
<evidence type="ECO:0000256" key="7">
    <source>
        <dbReference type="ARBA" id="ARBA00022777"/>
    </source>
</evidence>
<dbReference type="GO" id="GO:0046656">
    <property type="term" value="P:folic acid biosynthetic process"/>
    <property type="evidence" value="ECO:0007669"/>
    <property type="project" value="UniProtKB-KW"/>
</dbReference>
<dbReference type="InterPro" id="IPR000550">
    <property type="entry name" value="Hppk"/>
</dbReference>
<dbReference type="PANTHER" id="PTHR43071">
    <property type="entry name" value="2-AMINO-4-HYDROXY-6-HYDROXYMETHYLDIHYDROPTERIDINE PYROPHOSPHOKINASE"/>
    <property type="match status" value="1"/>
</dbReference>
<dbReference type="SUPFAM" id="SSF55083">
    <property type="entry name" value="6-hydroxymethyl-7,8-dihydropterin pyrophosphokinase, HPPK"/>
    <property type="match status" value="1"/>
</dbReference>
<evidence type="ECO:0000256" key="5">
    <source>
        <dbReference type="ARBA" id="ARBA00022679"/>
    </source>
</evidence>
<keyword evidence="15" id="KW-1185">Reference proteome</keyword>
<dbReference type="CDD" id="cd00483">
    <property type="entry name" value="HPPK"/>
    <property type="match status" value="1"/>
</dbReference>
<comment type="similarity">
    <text evidence="2">Belongs to the HPPK family.</text>
</comment>
<dbReference type="GO" id="GO:0016301">
    <property type="term" value="F:kinase activity"/>
    <property type="evidence" value="ECO:0007669"/>
    <property type="project" value="UniProtKB-KW"/>
</dbReference>
<dbReference type="Pfam" id="PF01288">
    <property type="entry name" value="HPPK"/>
    <property type="match status" value="1"/>
</dbReference>
<comment type="pathway">
    <text evidence="1">Cofactor biosynthesis; tetrahydrofolate biosynthesis; 2-amino-4-hydroxy-6-hydroxymethyl-7,8-dihydropteridine diphosphate from 7,8-dihydroneopterin triphosphate: step 4/4.</text>
</comment>
<dbReference type="EC" id="2.7.6.3" evidence="3"/>
<gene>
    <name evidence="14" type="primary">folK</name>
    <name evidence="14" type="ORF">EPV75_08210</name>
</gene>